<evidence type="ECO:0000313" key="2">
    <source>
        <dbReference type="EMBL" id="KIO18463.1"/>
    </source>
</evidence>
<dbReference type="Proteomes" id="UP000054248">
    <property type="component" value="Unassembled WGS sequence"/>
</dbReference>
<gene>
    <name evidence="2" type="ORF">M407DRAFT_31863</name>
</gene>
<evidence type="ECO:0000313" key="3">
    <source>
        <dbReference type="Proteomes" id="UP000054248"/>
    </source>
</evidence>
<dbReference type="HOGENOM" id="CLU_1836596_0_0_1"/>
<proteinExistence type="predicted"/>
<name>A0A0C3KAM6_9AGAM</name>
<organism evidence="2 3">
    <name type="scientific">Tulasnella calospora MUT 4182</name>
    <dbReference type="NCBI Taxonomy" id="1051891"/>
    <lineage>
        <taxon>Eukaryota</taxon>
        <taxon>Fungi</taxon>
        <taxon>Dikarya</taxon>
        <taxon>Basidiomycota</taxon>
        <taxon>Agaricomycotina</taxon>
        <taxon>Agaricomycetes</taxon>
        <taxon>Cantharellales</taxon>
        <taxon>Tulasnellaceae</taxon>
        <taxon>Tulasnella</taxon>
    </lineage>
</organism>
<feature type="region of interest" description="Disordered" evidence="1">
    <location>
        <begin position="16"/>
        <end position="41"/>
    </location>
</feature>
<dbReference type="OrthoDB" id="2404451at2759"/>
<sequence length="140" mass="16254">MDSMDAIERYKVTNFFPDDSPQSTAHSPRTPCSVQPSTNRDKTPVFQANMYFGQLERAFVIRLEPSEALQTADIVSLILMDVNMCDASTDRYGFWEYDKFRYREVINGTTIWALVGRMRDREKWVFVQRLGAIEHASFVI</sequence>
<reference evidence="3" key="2">
    <citation type="submission" date="2015-01" db="EMBL/GenBank/DDBJ databases">
        <title>Evolutionary Origins and Diversification of the Mycorrhizal Mutualists.</title>
        <authorList>
            <consortium name="DOE Joint Genome Institute"/>
            <consortium name="Mycorrhizal Genomics Consortium"/>
            <person name="Kohler A."/>
            <person name="Kuo A."/>
            <person name="Nagy L.G."/>
            <person name="Floudas D."/>
            <person name="Copeland A."/>
            <person name="Barry K.W."/>
            <person name="Cichocki N."/>
            <person name="Veneault-Fourrey C."/>
            <person name="LaButti K."/>
            <person name="Lindquist E.A."/>
            <person name="Lipzen A."/>
            <person name="Lundell T."/>
            <person name="Morin E."/>
            <person name="Murat C."/>
            <person name="Riley R."/>
            <person name="Ohm R."/>
            <person name="Sun H."/>
            <person name="Tunlid A."/>
            <person name="Henrissat B."/>
            <person name="Grigoriev I.V."/>
            <person name="Hibbett D.S."/>
            <person name="Martin F."/>
        </authorList>
    </citation>
    <scope>NUCLEOTIDE SEQUENCE [LARGE SCALE GENOMIC DNA]</scope>
    <source>
        <strain evidence="3">MUT 4182</strain>
    </source>
</reference>
<reference evidence="2 3" key="1">
    <citation type="submission" date="2014-04" db="EMBL/GenBank/DDBJ databases">
        <authorList>
            <consortium name="DOE Joint Genome Institute"/>
            <person name="Kuo A."/>
            <person name="Girlanda M."/>
            <person name="Perotto S."/>
            <person name="Kohler A."/>
            <person name="Nagy L.G."/>
            <person name="Floudas D."/>
            <person name="Copeland A."/>
            <person name="Barry K.W."/>
            <person name="Cichocki N."/>
            <person name="Veneault-Fourrey C."/>
            <person name="LaButti K."/>
            <person name="Lindquist E.A."/>
            <person name="Lipzen A."/>
            <person name="Lundell T."/>
            <person name="Morin E."/>
            <person name="Murat C."/>
            <person name="Sun H."/>
            <person name="Tunlid A."/>
            <person name="Henrissat B."/>
            <person name="Grigoriev I.V."/>
            <person name="Hibbett D.S."/>
            <person name="Martin F."/>
            <person name="Nordberg H.P."/>
            <person name="Cantor M.N."/>
            <person name="Hua S.X."/>
        </authorList>
    </citation>
    <scope>NUCLEOTIDE SEQUENCE [LARGE SCALE GENOMIC DNA]</scope>
    <source>
        <strain evidence="2 3">MUT 4182</strain>
    </source>
</reference>
<dbReference type="EMBL" id="KN823284">
    <property type="protein sequence ID" value="KIO18463.1"/>
    <property type="molecule type" value="Genomic_DNA"/>
</dbReference>
<accession>A0A0C3KAM6</accession>
<keyword evidence="3" id="KW-1185">Reference proteome</keyword>
<protein>
    <submittedName>
        <fullName evidence="2">Uncharacterized protein</fullName>
    </submittedName>
</protein>
<dbReference type="AlphaFoldDB" id="A0A0C3KAM6"/>
<feature type="compositionally biased region" description="Polar residues" evidence="1">
    <location>
        <begin position="20"/>
        <end position="38"/>
    </location>
</feature>
<evidence type="ECO:0000256" key="1">
    <source>
        <dbReference type="SAM" id="MobiDB-lite"/>
    </source>
</evidence>